<dbReference type="GO" id="GO:0005762">
    <property type="term" value="C:mitochondrial large ribosomal subunit"/>
    <property type="evidence" value="ECO:0007669"/>
    <property type="project" value="TreeGrafter"/>
</dbReference>
<dbReference type="InterPro" id="IPR001857">
    <property type="entry name" value="Ribosomal_bL19"/>
</dbReference>
<evidence type="ECO:0000256" key="3">
    <source>
        <dbReference type="ARBA" id="ARBA00023274"/>
    </source>
</evidence>
<gene>
    <name evidence="6" type="ORF">A3Q56_00462</name>
</gene>
<dbReference type="AlphaFoldDB" id="A0A177BDV8"/>
<reference evidence="6 7" key="1">
    <citation type="submission" date="2016-04" db="EMBL/GenBank/DDBJ databases">
        <title>The genome of Intoshia linei affirms orthonectids as highly simplified spiralians.</title>
        <authorList>
            <person name="Mikhailov K.V."/>
            <person name="Slusarev G.S."/>
            <person name="Nikitin M.A."/>
            <person name="Logacheva M.D."/>
            <person name="Penin A."/>
            <person name="Aleoshin V."/>
            <person name="Panchin Y.V."/>
        </authorList>
    </citation>
    <scope>NUCLEOTIDE SEQUENCE [LARGE SCALE GENOMIC DNA]</scope>
    <source>
        <strain evidence="6">Intl2013</strain>
        <tissue evidence="6">Whole animal</tissue>
    </source>
</reference>
<sequence>MNFIIRTCLTKTGYMSRCNRFNHCVTKECLSVHRNQNNIGQEEFFVMNDNKEMKELIKLRGLYPEFIPSGNFEYRDRTKELLERKDMLERRKHLKIPEFYVGSKMSVSFADKFSPSGVNTFVGICITRIEHGLNHQFSIRNVVENHGVEINFHLYNPLIQSIKVLVLEKRLDDDLTYLRDCDPIHSTVPFDLPVETRPPGVSVPVNDIKLKLKDLPWTRRWELRELRGAILPTLPPYFDRQKERTFQNWRRYDIMEDYRTNVPPAEQYAILSQVARDVEN</sequence>
<evidence type="ECO:0000313" key="7">
    <source>
        <dbReference type="Proteomes" id="UP000078046"/>
    </source>
</evidence>
<evidence type="ECO:0000256" key="2">
    <source>
        <dbReference type="ARBA" id="ARBA00022980"/>
    </source>
</evidence>
<dbReference type="EMBL" id="LWCA01000024">
    <property type="protein sequence ID" value="OAF71781.1"/>
    <property type="molecule type" value="Genomic_DNA"/>
</dbReference>
<dbReference type="GO" id="GO:0003735">
    <property type="term" value="F:structural constituent of ribosome"/>
    <property type="evidence" value="ECO:0007669"/>
    <property type="project" value="InterPro"/>
</dbReference>
<dbReference type="PRINTS" id="PR00061">
    <property type="entry name" value="RIBOSOMALL19"/>
</dbReference>
<evidence type="ECO:0000256" key="5">
    <source>
        <dbReference type="ARBA" id="ARBA00035359"/>
    </source>
</evidence>
<dbReference type="Gene3D" id="2.30.30.790">
    <property type="match status" value="1"/>
</dbReference>
<dbReference type="GO" id="GO:0006412">
    <property type="term" value="P:translation"/>
    <property type="evidence" value="ECO:0007669"/>
    <property type="project" value="InterPro"/>
</dbReference>
<accession>A0A177BDV8</accession>
<name>A0A177BDV8_9BILA</name>
<organism evidence="6 7">
    <name type="scientific">Intoshia linei</name>
    <dbReference type="NCBI Taxonomy" id="1819745"/>
    <lineage>
        <taxon>Eukaryota</taxon>
        <taxon>Metazoa</taxon>
        <taxon>Spiralia</taxon>
        <taxon>Lophotrochozoa</taxon>
        <taxon>Mesozoa</taxon>
        <taxon>Orthonectida</taxon>
        <taxon>Rhopaluridae</taxon>
        <taxon>Intoshia</taxon>
    </lineage>
</organism>
<dbReference type="InterPro" id="IPR008991">
    <property type="entry name" value="Translation_prot_SH3-like_sf"/>
</dbReference>
<dbReference type="PANTHER" id="PTHR15680:SF9">
    <property type="entry name" value="LARGE RIBOSOMAL SUBUNIT PROTEIN BL19M"/>
    <property type="match status" value="1"/>
</dbReference>
<evidence type="ECO:0000313" key="6">
    <source>
        <dbReference type="EMBL" id="OAF71781.1"/>
    </source>
</evidence>
<evidence type="ECO:0000256" key="1">
    <source>
        <dbReference type="ARBA" id="ARBA00005781"/>
    </source>
</evidence>
<dbReference type="Proteomes" id="UP000078046">
    <property type="component" value="Unassembled WGS sequence"/>
</dbReference>
<dbReference type="Pfam" id="PF01245">
    <property type="entry name" value="Ribosomal_L19"/>
    <property type="match status" value="1"/>
</dbReference>
<keyword evidence="3" id="KW-0687">Ribonucleoprotein</keyword>
<dbReference type="SUPFAM" id="SSF50104">
    <property type="entry name" value="Translation proteins SH3-like domain"/>
    <property type="match status" value="1"/>
</dbReference>
<dbReference type="OrthoDB" id="432645at2759"/>
<dbReference type="PANTHER" id="PTHR15680">
    <property type="entry name" value="RIBOSOMAL PROTEIN L19"/>
    <property type="match status" value="1"/>
</dbReference>
<proteinExistence type="inferred from homology"/>
<evidence type="ECO:0000256" key="4">
    <source>
        <dbReference type="ARBA" id="ARBA00035288"/>
    </source>
</evidence>
<comment type="similarity">
    <text evidence="1">Belongs to the bacterial ribosomal protein bL19 family.</text>
</comment>
<protein>
    <recommendedName>
        <fullName evidence="4">Large ribosomal subunit protein bL19m</fullName>
    </recommendedName>
    <alternativeName>
        <fullName evidence="5">39S ribosomal protein L19, mitochondrial</fullName>
    </alternativeName>
</protein>
<dbReference type="InterPro" id="IPR038657">
    <property type="entry name" value="Ribosomal_bL19_sf"/>
</dbReference>
<keyword evidence="7" id="KW-1185">Reference proteome</keyword>
<keyword evidence="2 6" id="KW-0689">Ribosomal protein</keyword>
<comment type="caution">
    <text evidence="6">The sequence shown here is derived from an EMBL/GenBank/DDBJ whole genome shotgun (WGS) entry which is preliminary data.</text>
</comment>